<sequence length="74" mass="8472">MEGQGCTVCRNSWPNLLNFSILMWRLIKAFVLLCQFTNKIPNTIGVFREAKGLQSVNPAQPFINSNDPFLSFFF</sequence>
<dbReference type="EMBL" id="GBXM01028794">
    <property type="protein sequence ID" value="JAH79783.1"/>
    <property type="molecule type" value="Transcribed_RNA"/>
</dbReference>
<dbReference type="AlphaFoldDB" id="A0A0E9VR97"/>
<reference evidence="1" key="1">
    <citation type="submission" date="2014-11" db="EMBL/GenBank/DDBJ databases">
        <authorList>
            <person name="Amaro Gonzalez C."/>
        </authorList>
    </citation>
    <scope>NUCLEOTIDE SEQUENCE</scope>
</reference>
<accession>A0A0E9VR97</accession>
<reference evidence="1" key="2">
    <citation type="journal article" date="2015" name="Fish Shellfish Immunol.">
        <title>Early steps in the European eel (Anguilla anguilla)-Vibrio vulnificus interaction in the gills: Role of the RtxA13 toxin.</title>
        <authorList>
            <person name="Callol A."/>
            <person name="Pajuelo D."/>
            <person name="Ebbesson L."/>
            <person name="Teles M."/>
            <person name="MacKenzie S."/>
            <person name="Amaro C."/>
        </authorList>
    </citation>
    <scope>NUCLEOTIDE SEQUENCE</scope>
</reference>
<protein>
    <submittedName>
        <fullName evidence="1">Uncharacterized protein</fullName>
    </submittedName>
</protein>
<name>A0A0E9VR97_ANGAN</name>
<proteinExistence type="predicted"/>
<evidence type="ECO:0000313" key="1">
    <source>
        <dbReference type="EMBL" id="JAH79783.1"/>
    </source>
</evidence>
<organism evidence="1">
    <name type="scientific">Anguilla anguilla</name>
    <name type="common">European freshwater eel</name>
    <name type="synonym">Muraena anguilla</name>
    <dbReference type="NCBI Taxonomy" id="7936"/>
    <lineage>
        <taxon>Eukaryota</taxon>
        <taxon>Metazoa</taxon>
        <taxon>Chordata</taxon>
        <taxon>Craniata</taxon>
        <taxon>Vertebrata</taxon>
        <taxon>Euteleostomi</taxon>
        <taxon>Actinopterygii</taxon>
        <taxon>Neopterygii</taxon>
        <taxon>Teleostei</taxon>
        <taxon>Anguilliformes</taxon>
        <taxon>Anguillidae</taxon>
        <taxon>Anguilla</taxon>
    </lineage>
</organism>